<dbReference type="AlphaFoldDB" id="A0A8H7HLI7"/>
<feature type="transmembrane region" description="Helical" evidence="1">
    <location>
        <begin position="28"/>
        <end position="48"/>
    </location>
</feature>
<dbReference type="Proteomes" id="UP000602905">
    <property type="component" value="Unassembled WGS sequence"/>
</dbReference>
<accession>A0A8H7HLI7</accession>
<feature type="transmembrane region" description="Helical" evidence="1">
    <location>
        <begin position="76"/>
        <end position="97"/>
    </location>
</feature>
<keyword evidence="1" id="KW-0472">Membrane</keyword>
<sequence length="226" mass="26125">MYMEVIAIQTTSFVVAARVFDIWEGSRAAFLVLGPLWMIHCVIDFVIVTQNAIRRAPSFYHERLFNMCFADISEVWTAWLNGIIYHSMILLLLIWIWLSTPRLSQTPFMKLVIRDGFLYFFAILAAMLFNLIVWKDERQTLAALPYWSVWAITTHALLRMLLSMRSVQTSEEWGQHAKIAIPKVDIELAVLHEPKEVTKVAVFLDEELTNGRAPTTKISTVGRYED</sequence>
<reference evidence="2" key="1">
    <citation type="submission" date="2020-09" db="EMBL/GenBank/DDBJ databases">
        <title>Comparative genome analyses of four rice-infecting Rhizoctonia solani isolates reveal extensive enrichment of homogalacturonan modification genes.</title>
        <authorList>
            <person name="Lee D.-Y."/>
            <person name="Jeon J."/>
            <person name="Kim K.-T."/>
            <person name="Cheong K."/>
            <person name="Song H."/>
            <person name="Choi G."/>
            <person name="Ko J."/>
            <person name="Opiyo S.O."/>
            <person name="Zuo S."/>
            <person name="Madhav S."/>
            <person name="Lee Y.-H."/>
            <person name="Wang G.-L."/>
        </authorList>
    </citation>
    <scope>NUCLEOTIDE SEQUENCE</scope>
    <source>
        <strain evidence="2">AG1-IA WGL</strain>
    </source>
</reference>
<evidence type="ECO:0000313" key="3">
    <source>
        <dbReference type="Proteomes" id="UP000602905"/>
    </source>
</evidence>
<comment type="caution">
    <text evidence="2">The sequence shown here is derived from an EMBL/GenBank/DDBJ whole genome shotgun (WGS) entry which is preliminary data.</text>
</comment>
<proteinExistence type="predicted"/>
<keyword evidence="1" id="KW-1133">Transmembrane helix</keyword>
<gene>
    <name evidence="2" type="ORF">RHS03_07053</name>
</gene>
<evidence type="ECO:0000256" key="1">
    <source>
        <dbReference type="SAM" id="Phobius"/>
    </source>
</evidence>
<keyword evidence="1" id="KW-0812">Transmembrane</keyword>
<dbReference type="EMBL" id="JACYCD010000238">
    <property type="protein sequence ID" value="KAF8699603.1"/>
    <property type="molecule type" value="Genomic_DNA"/>
</dbReference>
<organism evidence="2 3">
    <name type="scientific">Rhizoctonia solani</name>
    <dbReference type="NCBI Taxonomy" id="456999"/>
    <lineage>
        <taxon>Eukaryota</taxon>
        <taxon>Fungi</taxon>
        <taxon>Dikarya</taxon>
        <taxon>Basidiomycota</taxon>
        <taxon>Agaricomycotina</taxon>
        <taxon>Agaricomycetes</taxon>
        <taxon>Cantharellales</taxon>
        <taxon>Ceratobasidiaceae</taxon>
        <taxon>Rhizoctonia</taxon>
    </lineage>
</organism>
<dbReference type="OrthoDB" id="3203460at2759"/>
<name>A0A8H7HLI7_9AGAM</name>
<feature type="transmembrane region" description="Helical" evidence="1">
    <location>
        <begin position="140"/>
        <end position="158"/>
    </location>
</feature>
<protein>
    <recommendedName>
        <fullName evidence="4">Transmembrane protein</fullName>
    </recommendedName>
</protein>
<evidence type="ECO:0000313" key="2">
    <source>
        <dbReference type="EMBL" id="KAF8699603.1"/>
    </source>
</evidence>
<feature type="transmembrane region" description="Helical" evidence="1">
    <location>
        <begin position="117"/>
        <end position="134"/>
    </location>
</feature>
<feature type="non-terminal residue" evidence="2">
    <location>
        <position position="226"/>
    </location>
</feature>
<evidence type="ECO:0008006" key="4">
    <source>
        <dbReference type="Google" id="ProtNLM"/>
    </source>
</evidence>